<organism evidence="2 3">
    <name type="scientific">Hibiscus sabdariffa</name>
    <name type="common">roselle</name>
    <dbReference type="NCBI Taxonomy" id="183260"/>
    <lineage>
        <taxon>Eukaryota</taxon>
        <taxon>Viridiplantae</taxon>
        <taxon>Streptophyta</taxon>
        <taxon>Embryophyta</taxon>
        <taxon>Tracheophyta</taxon>
        <taxon>Spermatophyta</taxon>
        <taxon>Magnoliopsida</taxon>
        <taxon>eudicotyledons</taxon>
        <taxon>Gunneridae</taxon>
        <taxon>Pentapetalae</taxon>
        <taxon>rosids</taxon>
        <taxon>malvids</taxon>
        <taxon>Malvales</taxon>
        <taxon>Malvaceae</taxon>
        <taxon>Malvoideae</taxon>
        <taxon>Hibiscus</taxon>
    </lineage>
</organism>
<keyword evidence="3" id="KW-1185">Reference proteome</keyword>
<dbReference type="EMBL" id="JBBPBN010000068">
    <property type="protein sequence ID" value="KAK8985759.1"/>
    <property type="molecule type" value="Genomic_DNA"/>
</dbReference>
<evidence type="ECO:0000313" key="3">
    <source>
        <dbReference type="Proteomes" id="UP001396334"/>
    </source>
</evidence>
<accession>A0ABR2PBN5</accession>
<sequence>MENEVFAVDGSGRVHVAENVLLGDGDDVFASVQVVKEHAAENVLLGDERDALVSDISHEVAAPVMIAPGVDAIQEWLAEGTDSDTPTQEEALVRVPAKRYSGGSDPSKVKWPRSITLSLVSRDSRASKAGMSGSKHSSGVVDKQPRRGK</sequence>
<protein>
    <submittedName>
        <fullName evidence="2">Uncharacterized protein</fullName>
    </submittedName>
</protein>
<comment type="caution">
    <text evidence="2">The sequence shown here is derived from an EMBL/GenBank/DDBJ whole genome shotgun (WGS) entry which is preliminary data.</text>
</comment>
<reference evidence="2 3" key="1">
    <citation type="journal article" date="2024" name="G3 (Bethesda)">
        <title>Genome assembly of Hibiscus sabdariffa L. provides insights into metabolisms of medicinal natural products.</title>
        <authorList>
            <person name="Kim T."/>
        </authorList>
    </citation>
    <scope>NUCLEOTIDE SEQUENCE [LARGE SCALE GENOMIC DNA]</scope>
    <source>
        <strain evidence="2">TK-2024</strain>
        <tissue evidence="2">Old leaves</tissue>
    </source>
</reference>
<proteinExistence type="predicted"/>
<evidence type="ECO:0000256" key="1">
    <source>
        <dbReference type="SAM" id="MobiDB-lite"/>
    </source>
</evidence>
<feature type="region of interest" description="Disordered" evidence="1">
    <location>
        <begin position="79"/>
        <end position="149"/>
    </location>
</feature>
<name>A0ABR2PBN5_9ROSI</name>
<dbReference type="Proteomes" id="UP001396334">
    <property type="component" value="Unassembled WGS sequence"/>
</dbReference>
<evidence type="ECO:0000313" key="2">
    <source>
        <dbReference type="EMBL" id="KAK8985759.1"/>
    </source>
</evidence>
<gene>
    <name evidence="2" type="ORF">V6N11_021612</name>
</gene>